<dbReference type="Proteomes" id="UP000680365">
    <property type="component" value="Unassembled WGS sequence"/>
</dbReference>
<dbReference type="CDD" id="cd02801">
    <property type="entry name" value="DUS_like_FMN"/>
    <property type="match status" value="1"/>
</dbReference>
<dbReference type="Gene3D" id="3.20.20.70">
    <property type="entry name" value="Aldolase class I"/>
    <property type="match status" value="1"/>
</dbReference>
<comment type="catalytic activity">
    <reaction evidence="9">
        <text>a 5,6-dihydrouridine in tRNA + NADP(+) = a uridine in tRNA + NADPH + H(+)</text>
        <dbReference type="Rhea" id="RHEA:23624"/>
        <dbReference type="Rhea" id="RHEA-COMP:13339"/>
        <dbReference type="Rhea" id="RHEA-COMP:13887"/>
        <dbReference type="ChEBI" id="CHEBI:15378"/>
        <dbReference type="ChEBI" id="CHEBI:57783"/>
        <dbReference type="ChEBI" id="CHEBI:58349"/>
        <dbReference type="ChEBI" id="CHEBI:65315"/>
        <dbReference type="ChEBI" id="CHEBI:74443"/>
    </reaction>
</comment>
<evidence type="ECO:0000313" key="14">
    <source>
        <dbReference type="Proteomes" id="UP000680365"/>
    </source>
</evidence>
<evidence type="ECO:0000256" key="3">
    <source>
        <dbReference type="ARBA" id="ARBA00022630"/>
    </source>
</evidence>
<evidence type="ECO:0000256" key="10">
    <source>
        <dbReference type="ARBA" id="ARBA00048802"/>
    </source>
</evidence>
<evidence type="ECO:0000259" key="12">
    <source>
        <dbReference type="Pfam" id="PF01207"/>
    </source>
</evidence>
<dbReference type="SUPFAM" id="SSF51395">
    <property type="entry name" value="FMN-linked oxidoreductases"/>
    <property type="match status" value="1"/>
</dbReference>
<evidence type="ECO:0000256" key="1">
    <source>
        <dbReference type="ARBA" id="ARBA00002790"/>
    </source>
</evidence>
<dbReference type="EC" id="1.3.1.-" evidence="11"/>
<organism evidence="13 14">
    <name type="scientific">Candidatus Vampirococcus lugosii</name>
    <dbReference type="NCBI Taxonomy" id="2789015"/>
    <lineage>
        <taxon>Bacteria</taxon>
        <taxon>Candidatus Absconditibacteriota</taxon>
        <taxon>Vampirococcus</taxon>
    </lineage>
</organism>
<comment type="cofactor">
    <cofactor evidence="11">
        <name>FMN</name>
        <dbReference type="ChEBI" id="CHEBI:58210"/>
    </cofactor>
</comment>
<keyword evidence="6" id="KW-0521">NADP</keyword>
<dbReference type="InterPro" id="IPR024036">
    <property type="entry name" value="tRNA-dHydroUridine_Synthase_C"/>
</dbReference>
<reference evidence="13 14" key="1">
    <citation type="journal article" date="2021" name="Nat. Commun.">
        <title>Reductive evolution and unique predatory mode in the CPR bacterium Vampirococcus lugosii.</title>
        <authorList>
            <person name="Moreira D."/>
            <person name="Zivanovic Y."/>
            <person name="Lopez-Archilla A.I."/>
            <person name="Iniesto M."/>
            <person name="Lopez-Garcia P."/>
        </authorList>
    </citation>
    <scope>NUCLEOTIDE SEQUENCE [LARGE SCALE GENOMIC DNA]</scope>
    <source>
        <strain evidence="13">Chiprana</strain>
    </source>
</reference>
<evidence type="ECO:0000256" key="6">
    <source>
        <dbReference type="ARBA" id="ARBA00022857"/>
    </source>
</evidence>
<keyword evidence="2" id="KW-0820">tRNA-binding</keyword>
<dbReference type="Pfam" id="PF01207">
    <property type="entry name" value="Dus"/>
    <property type="match status" value="1"/>
</dbReference>
<comment type="similarity">
    <text evidence="11">Belongs to the dus family.</text>
</comment>
<keyword evidence="14" id="KW-1185">Reference proteome</keyword>
<evidence type="ECO:0000256" key="7">
    <source>
        <dbReference type="ARBA" id="ARBA00022884"/>
    </source>
</evidence>
<evidence type="ECO:0000256" key="5">
    <source>
        <dbReference type="ARBA" id="ARBA00022694"/>
    </source>
</evidence>
<keyword evidence="4 11" id="KW-0288">FMN</keyword>
<dbReference type="InterPro" id="IPR001269">
    <property type="entry name" value="DUS_fam"/>
</dbReference>
<evidence type="ECO:0000256" key="9">
    <source>
        <dbReference type="ARBA" id="ARBA00048205"/>
    </source>
</evidence>
<dbReference type="PANTHER" id="PTHR45846:SF1">
    <property type="entry name" value="TRNA-DIHYDROURIDINE(47) SYNTHASE [NAD(P)(+)]-LIKE"/>
    <property type="match status" value="1"/>
</dbReference>
<evidence type="ECO:0000256" key="2">
    <source>
        <dbReference type="ARBA" id="ARBA00022555"/>
    </source>
</evidence>
<comment type="function">
    <text evidence="1 11">Catalyzes the synthesis of 5,6-dihydrouridine (D), a modified base found in the D-loop of most tRNAs, via the reduction of the C5-C6 double bond in target uridines.</text>
</comment>
<accession>A0ABS5QM37</accession>
<feature type="domain" description="DUS-like FMN-binding" evidence="12">
    <location>
        <begin position="5"/>
        <end position="319"/>
    </location>
</feature>
<keyword evidence="3 11" id="KW-0285">Flavoprotein</keyword>
<sequence length="343" mass="39190">MYIALAPMDGITDCAYRTISQKIFNKHNTKDELLLCTEFMSADGYFHNPKGVFHHIIKSNLEKNITVQIFGGNKKNLIFTAKELNDKYNFNAIELNIGCPSPKIMACGGGVEMLKNKKETLQTIKEISESISTPFSIKTRLGIKKEDIQEQLEFIKEASKYCHLIGIHGRTFKQGHSGNVDRDFINQAKKIVNKNCKIIGNGGIISYEDGITKCKNLDGAMIGQASIGNPWILTPLSKPDLNELKETIIEHLELSFAIEVFNKYTWDEKNNICQEFNINDKEKYINIGLNTKDKYRSPVEFRKHLFSYIKGLNKSKDLKINIIKYNDFISVKNEINNYFNNIL</sequence>
<comment type="catalytic activity">
    <reaction evidence="10">
        <text>a 5,6-dihydrouridine in tRNA + NAD(+) = a uridine in tRNA + NADH + H(+)</text>
        <dbReference type="Rhea" id="RHEA:54452"/>
        <dbReference type="Rhea" id="RHEA-COMP:13339"/>
        <dbReference type="Rhea" id="RHEA-COMP:13887"/>
        <dbReference type="ChEBI" id="CHEBI:15378"/>
        <dbReference type="ChEBI" id="CHEBI:57540"/>
        <dbReference type="ChEBI" id="CHEBI:57945"/>
        <dbReference type="ChEBI" id="CHEBI:65315"/>
        <dbReference type="ChEBI" id="CHEBI:74443"/>
    </reaction>
</comment>
<dbReference type="Gene3D" id="1.10.1200.80">
    <property type="entry name" value="Putative flavin oxidoreducatase, domain 2"/>
    <property type="match status" value="1"/>
</dbReference>
<comment type="caution">
    <text evidence="13">The sequence shown here is derived from an EMBL/GenBank/DDBJ whole genome shotgun (WGS) entry which is preliminary data.</text>
</comment>
<gene>
    <name evidence="13" type="ORF">VAMP_30n203</name>
</gene>
<keyword evidence="7" id="KW-0694">RNA-binding</keyword>
<evidence type="ECO:0000256" key="4">
    <source>
        <dbReference type="ARBA" id="ARBA00022643"/>
    </source>
</evidence>
<dbReference type="PIRSF" id="PIRSF006621">
    <property type="entry name" value="Dus"/>
    <property type="match status" value="1"/>
</dbReference>
<protein>
    <recommendedName>
        <fullName evidence="11">tRNA-dihydrouridine synthase</fullName>
        <ecNumber evidence="11">1.3.1.-</ecNumber>
    </recommendedName>
</protein>
<dbReference type="EMBL" id="JAEDAM010000018">
    <property type="protein sequence ID" value="MBS8121838.1"/>
    <property type="molecule type" value="Genomic_DNA"/>
</dbReference>
<proteinExistence type="inferred from homology"/>
<dbReference type="InterPro" id="IPR035587">
    <property type="entry name" value="DUS-like_FMN-bd"/>
</dbReference>
<evidence type="ECO:0000313" key="13">
    <source>
        <dbReference type="EMBL" id="MBS8121838.1"/>
    </source>
</evidence>
<dbReference type="RefSeq" id="WP_213348756.1">
    <property type="nucleotide sequence ID" value="NZ_JAEDAM010000018.1"/>
</dbReference>
<dbReference type="InterPro" id="IPR013785">
    <property type="entry name" value="Aldolase_TIM"/>
</dbReference>
<evidence type="ECO:0000256" key="8">
    <source>
        <dbReference type="ARBA" id="ARBA00023002"/>
    </source>
</evidence>
<dbReference type="PANTHER" id="PTHR45846">
    <property type="entry name" value="TRNA-DIHYDROURIDINE(47) SYNTHASE [NAD(P)(+)]-LIKE"/>
    <property type="match status" value="1"/>
</dbReference>
<keyword evidence="8 11" id="KW-0560">Oxidoreductase</keyword>
<evidence type="ECO:0000256" key="11">
    <source>
        <dbReference type="PIRNR" id="PIRNR006621"/>
    </source>
</evidence>
<name>A0ABS5QM37_9BACT</name>
<keyword evidence="5 11" id="KW-0819">tRNA processing</keyword>